<feature type="region of interest" description="Disordered" evidence="1">
    <location>
        <begin position="862"/>
        <end position="893"/>
    </location>
</feature>
<feature type="signal peptide" evidence="3">
    <location>
        <begin position="1"/>
        <end position="26"/>
    </location>
</feature>
<keyword evidence="3" id="KW-0732">Signal</keyword>
<keyword evidence="2" id="KW-0472">Membrane</keyword>
<evidence type="ECO:0000256" key="3">
    <source>
        <dbReference type="SAM" id="SignalP"/>
    </source>
</evidence>
<organism evidence="4 5">
    <name type="scientific">Biomphalaria pfeifferi</name>
    <name type="common">Bloodfluke planorb</name>
    <name type="synonym">Freshwater snail</name>
    <dbReference type="NCBI Taxonomy" id="112525"/>
    <lineage>
        <taxon>Eukaryota</taxon>
        <taxon>Metazoa</taxon>
        <taxon>Spiralia</taxon>
        <taxon>Lophotrochozoa</taxon>
        <taxon>Mollusca</taxon>
        <taxon>Gastropoda</taxon>
        <taxon>Heterobranchia</taxon>
        <taxon>Euthyneura</taxon>
        <taxon>Panpulmonata</taxon>
        <taxon>Hygrophila</taxon>
        <taxon>Lymnaeoidea</taxon>
        <taxon>Planorbidae</taxon>
        <taxon>Biomphalaria</taxon>
    </lineage>
</organism>
<keyword evidence="2" id="KW-0812">Transmembrane</keyword>
<evidence type="ECO:0000256" key="1">
    <source>
        <dbReference type="SAM" id="MobiDB-lite"/>
    </source>
</evidence>
<dbReference type="AlphaFoldDB" id="A0AAD8F456"/>
<keyword evidence="5" id="KW-1185">Reference proteome</keyword>
<protein>
    <submittedName>
        <fullName evidence="4">Flocculation protein FLO11</fullName>
    </submittedName>
</protein>
<sequence>MLQARYLLPEHVPVLMSLLALYLCEGYVTTDQDSITVLIDTDNCTQLFECVNLTSCEVHLGINNYSLTVLETKGDNSVEFNDSDSSLCLSSPNVKGQFSTCAKVNATVEPSTTRCLLLSPFLNGSISYFLFTIEFENSTCRLVTSRRTICDNKKTAHSVEVSASLEQTILPTSIESSKSWTFLASSSESATAMDVLNESYVATASQTSLDVTVVDRTFSADHLQSSSITDFVLESTQSLTTASTLSASSPSSVADTVLSGLGILETLHTVEVIDLSNSISDDHFLALTDSVLEPTSVMNEILTTVSLESKIPHDSSINFIESQSVHVSPSSSIVESLQINSLTFSIESTHTLDESITSTLTDFSVDDLSSFLEVTPSKEFQFLTTKSLTESISNEIISSFRDETTSLSTSFDIPMSCTASYSSTVYKLTQTESLLFSSSLYPMEDLTTATNPETVQASATMISVNSSWDTTESTYPITQRTEAITPSLMTNTFYNINISIESTHVLNGSITSPLTGFSVNDLSNEFQFLTTKSLTESISNEIISSFRDETTSLLTSFDISESSSASYSSTVYKVTQTESPLFSSSLYPMAHLTTATNPETVQASATMISVNSSWDTNESTYPITQTTEAITPSSLTNTFNNINIFVSTSTETFNSRIDTSIVVSIRDPSMPSMAVHPLATLTTSESLAPSEFTAFVEKNSNVFVFSSFTSKSTHQSMTLIGVSSTDSTSKQNNITTLDNVTSHQKVTLTTVSTNETVFYTMTTLDPNVTVHMSVFARTLRPSDDTVPIVLGVVLGSVALLMLSIFLCLYVKHRKRIQLVTRAQRYKTNGFRNWKSTKRNTSGSDQTSFDHIPLADYSPMHSKEYVGNHTKSNVDSSGTNIDKDDNPLFDNDTLQNQEDGITKAADFGKLRADVIIAGLNNNIQGKIKPRKSDALNLENIQLNDLRTQRENTKSDSNVNPLLLEKNEIKLKAIAHGKSRQSREYTDIATEVFDKGNTRPRPTSCDVYTTISEVDTGSIRYQYISLYDMARAPETEVASPELFEYYSTIATEINQRKITSNKAINQRNSELSTDRTSFNGSSLYEDINLFETKEIDSSQAEGNQDMYSILGQESRERLNPYNSLPFQNEGMNIDSEYPQYLKQVSQNTSGQVQPVYNKLFNTDVLQTDGHIYNQQQQESPSLANKSRSENVLPSSNESQKRNSDLRENEETIYFLLEPGSQYD</sequence>
<gene>
    <name evidence="4" type="ORF">Bpfe_019997</name>
</gene>
<feature type="compositionally biased region" description="Polar residues" evidence="1">
    <location>
        <begin position="1172"/>
        <end position="1195"/>
    </location>
</feature>
<evidence type="ECO:0000313" key="4">
    <source>
        <dbReference type="EMBL" id="KAK0050660.1"/>
    </source>
</evidence>
<comment type="caution">
    <text evidence="4">The sequence shown here is derived from an EMBL/GenBank/DDBJ whole genome shotgun (WGS) entry which is preliminary data.</text>
</comment>
<feature type="compositionally biased region" description="Polar residues" evidence="1">
    <location>
        <begin position="868"/>
        <end position="879"/>
    </location>
</feature>
<proteinExistence type="predicted"/>
<keyword evidence="2" id="KW-1133">Transmembrane helix</keyword>
<feature type="region of interest" description="Disordered" evidence="1">
    <location>
        <begin position="1172"/>
        <end position="1221"/>
    </location>
</feature>
<dbReference type="Proteomes" id="UP001233172">
    <property type="component" value="Unassembled WGS sequence"/>
</dbReference>
<evidence type="ECO:0000256" key="2">
    <source>
        <dbReference type="SAM" id="Phobius"/>
    </source>
</evidence>
<dbReference type="EMBL" id="JASAOG010000112">
    <property type="protein sequence ID" value="KAK0050660.1"/>
    <property type="molecule type" value="Genomic_DNA"/>
</dbReference>
<reference evidence="4" key="1">
    <citation type="journal article" date="2023" name="PLoS Negl. Trop. Dis.">
        <title>A genome sequence for Biomphalaria pfeifferi, the major vector snail for the human-infecting parasite Schistosoma mansoni.</title>
        <authorList>
            <person name="Bu L."/>
            <person name="Lu L."/>
            <person name="Laidemitt M.R."/>
            <person name="Zhang S.M."/>
            <person name="Mutuku M."/>
            <person name="Mkoji G."/>
            <person name="Steinauer M."/>
            <person name="Loker E.S."/>
        </authorList>
    </citation>
    <scope>NUCLEOTIDE SEQUENCE</scope>
    <source>
        <strain evidence="4">KasaAsao</strain>
    </source>
</reference>
<feature type="transmembrane region" description="Helical" evidence="2">
    <location>
        <begin position="788"/>
        <end position="810"/>
    </location>
</feature>
<evidence type="ECO:0000313" key="5">
    <source>
        <dbReference type="Proteomes" id="UP001233172"/>
    </source>
</evidence>
<reference evidence="4" key="2">
    <citation type="submission" date="2023-04" db="EMBL/GenBank/DDBJ databases">
        <authorList>
            <person name="Bu L."/>
            <person name="Lu L."/>
            <person name="Laidemitt M.R."/>
            <person name="Zhang S.M."/>
            <person name="Mutuku M."/>
            <person name="Mkoji G."/>
            <person name="Steinauer M."/>
            <person name="Loker E.S."/>
        </authorList>
    </citation>
    <scope>NUCLEOTIDE SEQUENCE</scope>
    <source>
        <strain evidence="4">KasaAsao</strain>
        <tissue evidence="4">Whole Snail</tissue>
    </source>
</reference>
<name>A0AAD8F456_BIOPF</name>
<feature type="compositionally biased region" description="Basic and acidic residues" evidence="1">
    <location>
        <begin position="1196"/>
        <end position="1207"/>
    </location>
</feature>
<accession>A0AAD8F456</accession>
<feature type="chain" id="PRO_5042035883" evidence="3">
    <location>
        <begin position="27"/>
        <end position="1221"/>
    </location>
</feature>